<dbReference type="Pfam" id="PF07980">
    <property type="entry name" value="SusD_RagB"/>
    <property type="match status" value="1"/>
</dbReference>
<dbReference type="RefSeq" id="WP_379925708.1">
    <property type="nucleotide sequence ID" value="NZ_JBHTJI010000001.1"/>
</dbReference>
<evidence type="ECO:0000313" key="9">
    <source>
        <dbReference type="EMBL" id="MFD0990114.1"/>
    </source>
</evidence>
<organism evidence="9 10">
    <name type="scientific">Mariniflexile jejuense</name>
    <dbReference type="NCBI Taxonomy" id="1173582"/>
    <lineage>
        <taxon>Bacteria</taxon>
        <taxon>Pseudomonadati</taxon>
        <taxon>Bacteroidota</taxon>
        <taxon>Flavobacteriia</taxon>
        <taxon>Flavobacteriales</taxon>
        <taxon>Flavobacteriaceae</taxon>
        <taxon>Mariniflexile</taxon>
    </lineage>
</organism>
<accession>A0ABW3JID9</accession>
<dbReference type="EMBL" id="JBHTJI010000001">
    <property type="protein sequence ID" value="MFD0990114.1"/>
    <property type="molecule type" value="Genomic_DNA"/>
</dbReference>
<dbReference type="SUPFAM" id="SSF48452">
    <property type="entry name" value="TPR-like"/>
    <property type="match status" value="1"/>
</dbReference>
<comment type="caution">
    <text evidence="9">The sequence shown here is derived from an EMBL/GenBank/DDBJ whole genome shotgun (WGS) entry which is preliminary data.</text>
</comment>
<dbReference type="Gene3D" id="1.10.3780.10">
    <property type="entry name" value="SusD-like"/>
    <property type="match status" value="1"/>
</dbReference>
<evidence type="ECO:0000256" key="1">
    <source>
        <dbReference type="ARBA" id="ARBA00004442"/>
    </source>
</evidence>
<evidence type="ECO:0000313" key="10">
    <source>
        <dbReference type="Proteomes" id="UP001597061"/>
    </source>
</evidence>
<sequence length="511" mass="57400">MKIYNIKLIFTLSIFTLCLSGCTNLDEETFGSLSPDTYYNTEAEALSSVVGVYQVLSRVVHIGDPWRIAEFGTDEFLVPGRASGGWFDQNNIDIITHTVKPTNATCGRAWNNIFQEIGIANAVLESLQASPNKENLKGLIAETKALRAYGYFYAMDFWGNVPLVTVARIDPNNLPTITPRSEVFSFIETEMLAAIQDLPSITTVDKASYYPRLTKEAVYAALATMYLNAEVYTGTTKWTQAITMCDNIISTAKYNLEANVVDNFKSTNEQNSKELISSFSVNPTQKALENQFILYTNHAPDKLKYNLPFTPANGYSTFQEALDRYENQDNRKKLIEYGPQYYLDGVTPLNYPDGTQLNIIAVQDLVSAQDNEGYKVLKYTPIGTTWSGFNADNDLVLIRYADILLIKAEALFRGGATTIPDTPLNLINTVRGRSNATLLSSLTLKDIENERARELIWEGHRRRDMIRFGTYFTGTWKFKTTQTETFRGIYPIPAEQITANPNLVQNPGYPL</sequence>
<evidence type="ECO:0000256" key="6">
    <source>
        <dbReference type="SAM" id="SignalP"/>
    </source>
</evidence>
<dbReference type="Gene3D" id="1.25.40.390">
    <property type="match status" value="1"/>
</dbReference>
<protein>
    <submittedName>
        <fullName evidence="9">RagB/SusD family nutrient uptake outer membrane protein</fullName>
    </submittedName>
</protein>
<comment type="similarity">
    <text evidence="2">Belongs to the SusD family.</text>
</comment>
<evidence type="ECO:0000256" key="4">
    <source>
        <dbReference type="ARBA" id="ARBA00023136"/>
    </source>
</evidence>
<comment type="subcellular location">
    <subcellularLocation>
        <location evidence="1">Cell outer membrane</location>
    </subcellularLocation>
</comment>
<keyword evidence="5" id="KW-0998">Cell outer membrane</keyword>
<dbReference type="CDD" id="cd08977">
    <property type="entry name" value="SusD"/>
    <property type="match status" value="1"/>
</dbReference>
<dbReference type="InterPro" id="IPR011990">
    <property type="entry name" value="TPR-like_helical_dom_sf"/>
</dbReference>
<dbReference type="Proteomes" id="UP001597061">
    <property type="component" value="Unassembled WGS sequence"/>
</dbReference>
<dbReference type="Pfam" id="PF14322">
    <property type="entry name" value="SusD-like_3"/>
    <property type="match status" value="1"/>
</dbReference>
<gene>
    <name evidence="9" type="ORF">ACFQ1R_08400</name>
</gene>
<evidence type="ECO:0000259" key="7">
    <source>
        <dbReference type="Pfam" id="PF07980"/>
    </source>
</evidence>
<feature type="domain" description="SusD-like N-terminal" evidence="8">
    <location>
        <begin position="87"/>
        <end position="227"/>
    </location>
</feature>
<proteinExistence type="inferred from homology"/>
<keyword evidence="4" id="KW-0472">Membrane</keyword>
<dbReference type="InterPro" id="IPR033985">
    <property type="entry name" value="SusD-like_N"/>
</dbReference>
<reference evidence="10" key="1">
    <citation type="journal article" date="2019" name="Int. J. Syst. Evol. Microbiol.">
        <title>The Global Catalogue of Microorganisms (GCM) 10K type strain sequencing project: providing services to taxonomists for standard genome sequencing and annotation.</title>
        <authorList>
            <consortium name="The Broad Institute Genomics Platform"/>
            <consortium name="The Broad Institute Genome Sequencing Center for Infectious Disease"/>
            <person name="Wu L."/>
            <person name="Ma J."/>
        </authorList>
    </citation>
    <scope>NUCLEOTIDE SEQUENCE [LARGE SCALE GENOMIC DNA]</scope>
    <source>
        <strain evidence="10">CCUG 62414</strain>
    </source>
</reference>
<dbReference type="InterPro" id="IPR012944">
    <property type="entry name" value="SusD_RagB_dom"/>
</dbReference>
<feature type="chain" id="PRO_5045261064" evidence="6">
    <location>
        <begin position="21"/>
        <end position="511"/>
    </location>
</feature>
<name>A0ABW3JID9_9FLAO</name>
<evidence type="ECO:0000256" key="2">
    <source>
        <dbReference type="ARBA" id="ARBA00006275"/>
    </source>
</evidence>
<evidence type="ECO:0000256" key="5">
    <source>
        <dbReference type="ARBA" id="ARBA00023237"/>
    </source>
</evidence>
<evidence type="ECO:0000259" key="8">
    <source>
        <dbReference type="Pfam" id="PF14322"/>
    </source>
</evidence>
<keyword evidence="3 6" id="KW-0732">Signal</keyword>
<feature type="signal peptide" evidence="6">
    <location>
        <begin position="1"/>
        <end position="20"/>
    </location>
</feature>
<keyword evidence="10" id="KW-1185">Reference proteome</keyword>
<feature type="domain" description="RagB/SusD" evidence="7">
    <location>
        <begin position="288"/>
        <end position="509"/>
    </location>
</feature>
<evidence type="ECO:0000256" key="3">
    <source>
        <dbReference type="ARBA" id="ARBA00022729"/>
    </source>
</evidence>
<dbReference type="Gene3D" id="1.25.40.10">
    <property type="entry name" value="Tetratricopeptide repeat domain"/>
    <property type="match status" value="1"/>
</dbReference>